<evidence type="ECO:0000256" key="4">
    <source>
        <dbReference type="ARBA" id="ARBA00022695"/>
    </source>
</evidence>
<keyword evidence="2" id="KW-0662">Pyridine nucleotide biosynthesis</keyword>
<dbReference type="SUPFAM" id="SSF52374">
    <property type="entry name" value="Nucleotidylyl transferase"/>
    <property type="match status" value="1"/>
</dbReference>
<evidence type="ECO:0000256" key="7">
    <source>
        <dbReference type="ARBA" id="ARBA00023027"/>
    </source>
</evidence>
<protein>
    <submittedName>
        <fullName evidence="9">Nicotinate-nucleotide adenylyltransferase</fullName>
        <ecNumber evidence="9">2.7.7.18</ecNumber>
    </submittedName>
</protein>
<dbReference type="HAMAP" id="MF_00244">
    <property type="entry name" value="NaMN_adenylyltr"/>
    <property type="match status" value="1"/>
</dbReference>
<dbReference type="GO" id="GO:0009435">
    <property type="term" value="P:NAD+ biosynthetic process"/>
    <property type="evidence" value="ECO:0007669"/>
    <property type="project" value="UniProtKB-UniPathway"/>
</dbReference>
<accession>A0A644THE1</accession>
<reference evidence="9" key="1">
    <citation type="submission" date="2019-08" db="EMBL/GenBank/DDBJ databases">
        <authorList>
            <person name="Kucharzyk K."/>
            <person name="Murdoch R.W."/>
            <person name="Higgins S."/>
            <person name="Loffler F."/>
        </authorList>
    </citation>
    <scope>NUCLEOTIDE SEQUENCE</scope>
</reference>
<evidence type="ECO:0000256" key="3">
    <source>
        <dbReference type="ARBA" id="ARBA00022679"/>
    </source>
</evidence>
<dbReference type="EC" id="2.7.7.18" evidence="9"/>
<dbReference type="PANTHER" id="PTHR39321:SF3">
    <property type="entry name" value="PHOSPHOPANTETHEINE ADENYLYLTRANSFERASE"/>
    <property type="match status" value="1"/>
</dbReference>
<comment type="pathway">
    <text evidence="1">Cofactor biosynthesis; NAD(+) biosynthesis.</text>
</comment>
<dbReference type="InterPro" id="IPR004821">
    <property type="entry name" value="Cyt_trans-like"/>
</dbReference>
<dbReference type="GO" id="GO:0005524">
    <property type="term" value="F:ATP binding"/>
    <property type="evidence" value="ECO:0007669"/>
    <property type="project" value="UniProtKB-KW"/>
</dbReference>
<feature type="domain" description="Cytidyltransferase-like" evidence="8">
    <location>
        <begin position="5"/>
        <end position="161"/>
    </location>
</feature>
<keyword evidence="4 9" id="KW-0548">Nucleotidyltransferase</keyword>
<dbReference type="InterPro" id="IPR014729">
    <property type="entry name" value="Rossmann-like_a/b/a_fold"/>
</dbReference>
<keyword evidence="7" id="KW-0520">NAD</keyword>
<evidence type="ECO:0000256" key="6">
    <source>
        <dbReference type="ARBA" id="ARBA00022840"/>
    </source>
</evidence>
<keyword evidence="3 9" id="KW-0808">Transferase</keyword>
<evidence type="ECO:0000256" key="1">
    <source>
        <dbReference type="ARBA" id="ARBA00004790"/>
    </source>
</evidence>
<dbReference type="EMBL" id="VSSQ01000032">
    <property type="protein sequence ID" value="MPL66418.1"/>
    <property type="molecule type" value="Genomic_DNA"/>
</dbReference>
<dbReference type="GO" id="GO:0004515">
    <property type="term" value="F:nicotinate-nucleotide adenylyltransferase activity"/>
    <property type="evidence" value="ECO:0007669"/>
    <property type="project" value="UniProtKB-EC"/>
</dbReference>
<dbReference type="InterPro" id="IPR005248">
    <property type="entry name" value="NadD/NMNAT"/>
</dbReference>
<organism evidence="9">
    <name type="scientific">bioreactor metagenome</name>
    <dbReference type="NCBI Taxonomy" id="1076179"/>
    <lineage>
        <taxon>unclassified sequences</taxon>
        <taxon>metagenomes</taxon>
        <taxon>ecological metagenomes</taxon>
    </lineage>
</organism>
<dbReference type="CDD" id="cd02165">
    <property type="entry name" value="NMNAT"/>
    <property type="match status" value="1"/>
</dbReference>
<evidence type="ECO:0000256" key="5">
    <source>
        <dbReference type="ARBA" id="ARBA00022741"/>
    </source>
</evidence>
<dbReference type="NCBIfam" id="TIGR00482">
    <property type="entry name" value="nicotinate (nicotinamide) nucleotide adenylyltransferase"/>
    <property type="match status" value="1"/>
</dbReference>
<evidence type="ECO:0000313" key="9">
    <source>
        <dbReference type="EMBL" id="MPL66418.1"/>
    </source>
</evidence>
<comment type="caution">
    <text evidence="9">The sequence shown here is derived from an EMBL/GenBank/DDBJ whole genome shotgun (WGS) entry which is preliminary data.</text>
</comment>
<dbReference type="Pfam" id="PF01467">
    <property type="entry name" value="CTP_transf_like"/>
    <property type="match status" value="1"/>
</dbReference>
<dbReference type="AlphaFoldDB" id="A0A644THE1"/>
<keyword evidence="6" id="KW-0067">ATP-binding</keyword>
<dbReference type="Gene3D" id="3.40.50.620">
    <property type="entry name" value="HUPs"/>
    <property type="match status" value="1"/>
</dbReference>
<evidence type="ECO:0000256" key="2">
    <source>
        <dbReference type="ARBA" id="ARBA00022642"/>
    </source>
</evidence>
<sequence>MRTALFGGSFNPIHIGHLIMAEEVLLATGCDRILFLPANIPPHKALDDPGPELRAAMVEASIGADPRFGLSRCELERSGISYTIDSLRILQFQGLVEKKPCIIIGDDLLDGFSSWKEADLLSREAELIVVRRTSPRKLPFAYPHRYLNNRILPISSTEIRTLIQEGGAWRYLVPEGARGVIEKNALYGYGRD</sequence>
<dbReference type="PANTHER" id="PTHR39321">
    <property type="entry name" value="NICOTINATE-NUCLEOTIDE ADENYLYLTRANSFERASE-RELATED"/>
    <property type="match status" value="1"/>
</dbReference>
<name>A0A644THE1_9ZZZZ</name>
<proteinExistence type="inferred from homology"/>
<evidence type="ECO:0000259" key="8">
    <source>
        <dbReference type="Pfam" id="PF01467"/>
    </source>
</evidence>
<gene>
    <name evidence="9" type="primary">nadD_5</name>
    <name evidence="9" type="ORF">SDC9_12092</name>
</gene>
<keyword evidence="5" id="KW-0547">Nucleotide-binding</keyword>
<dbReference type="UniPathway" id="UPA00253"/>